<accession>A0A379C6E4</accession>
<dbReference type="RefSeq" id="WP_009345134.1">
    <property type="nucleotide sequence ID" value="NZ_CP165621.1"/>
</dbReference>
<dbReference type="GO" id="GO:0016887">
    <property type="term" value="F:ATP hydrolysis activity"/>
    <property type="evidence" value="ECO:0007669"/>
    <property type="project" value="InterPro"/>
</dbReference>
<dbReference type="GO" id="GO:0055085">
    <property type="term" value="P:transmembrane transport"/>
    <property type="evidence" value="ECO:0007669"/>
    <property type="project" value="UniProtKB-ARBA"/>
</dbReference>
<dbReference type="STRING" id="1122949.GCA_000378725_01409"/>
<evidence type="ECO:0000259" key="5">
    <source>
        <dbReference type="PROSITE" id="PS50893"/>
    </source>
</evidence>
<dbReference type="Gene3D" id="3.40.50.300">
    <property type="entry name" value="P-loop containing nucleotide triphosphate hydrolases"/>
    <property type="match status" value="1"/>
</dbReference>
<dbReference type="EC" id="3.6.3.-" evidence="6"/>
<dbReference type="PROSITE" id="PS50893">
    <property type="entry name" value="ABC_TRANSPORTER_2"/>
    <property type="match status" value="1"/>
</dbReference>
<dbReference type="NCBIfam" id="TIGR01727">
    <property type="entry name" value="oligo_HPY"/>
    <property type="match status" value="1"/>
</dbReference>
<comment type="similarity">
    <text evidence="1">Belongs to the ABC transporter superfamily.</text>
</comment>
<evidence type="ECO:0000256" key="3">
    <source>
        <dbReference type="ARBA" id="ARBA00022741"/>
    </source>
</evidence>
<protein>
    <submittedName>
        <fullName evidence="6">Glutathione import ATP-binding protein GsiA</fullName>
        <ecNumber evidence="6">3.6.3.-</ecNumber>
    </submittedName>
</protein>
<dbReference type="PANTHER" id="PTHR43776">
    <property type="entry name" value="TRANSPORT ATP-BINDING PROTEIN"/>
    <property type="match status" value="1"/>
</dbReference>
<dbReference type="SMART" id="SM00382">
    <property type="entry name" value="AAA"/>
    <property type="match status" value="1"/>
</dbReference>
<dbReference type="AlphaFoldDB" id="A0A379C6E4"/>
<evidence type="ECO:0000313" key="6">
    <source>
        <dbReference type="EMBL" id="SUB57658.1"/>
    </source>
</evidence>
<evidence type="ECO:0000256" key="4">
    <source>
        <dbReference type="ARBA" id="ARBA00022840"/>
    </source>
</evidence>
<name>A0A379C6E4_9FIRM</name>
<evidence type="ECO:0000256" key="1">
    <source>
        <dbReference type="ARBA" id="ARBA00005417"/>
    </source>
</evidence>
<proteinExistence type="inferred from homology"/>
<sequence>MEDKKLLVCENIVKHFDVSGPFGKKNVVHAVDDVSIYINKGETLGLVGESGCGKTTFGRTLLRLYQPTSGKIIYDGKVIFDGENNISESMLPYRRKMQIIFQDPSASLDPRMTVGEIIGESLDIHGLYKGKDKRKNRIGELLQRVGLNEEHANRYPHEFSGGQQQRIGIARALAVEPEFIVCDEPISALDVSIQAQIVNMLEDMQEEFGLTYLFIAHDLSVVKHISDRIGVMYLGKLVELVDSFELYKNPLHPYTKSLLSAIPIPDPEVNRNSHRIKLKGEIPSAINPPRGCRFHERCPMATEICSKEEPVFREYENGHYVSCHNLK</sequence>
<dbReference type="InterPro" id="IPR003439">
    <property type="entry name" value="ABC_transporter-like_ATP-bd"/>
</dbReference>
<keyword evidence="6" id="KW-0378">Hydrolase</keyword>
<dbReference type="InterPro" id="IPR003593">
    <property type="entry name" value="AAA+_ATPase"/>
</dbReference>
<dbReference type="GO" id="GO:0005524">
    <property type="term" value="F:ATP binding"/>
    <property type="evidence" value="ECO:0007669"/>
    <property type="project" value="UniProtKB-KW"/>
</dbReference>
<dbReference type="OrthoDB" id="9806285at2"/>
<dbReference type="Proteomes" id="UP000255517">
    <property type="component" value="Unassembled WGS sequence"/>
</dbReference>
<dbReference type="PROSITE" id="PS00211">
    <property type="entry name" value="ABC_TRANSPORTER_1"/>
    <property type="match status" value="1"/>
</dbReference>
<dbReference type="SUPFAM" id="SSF52540">
    <property type="entry name" value="P-loop containing nucleoside triphosphate hydrolases"/>
    <property type="match status" value="1"/>
</dbReference>
<keyword evidence="3" id="KW-0547">Nucleotide-binding</keyword>
<dbReference type="GO" id="GO:0015833">
    <property type="term" value="P:peptide transport"/>
    <property type="evidence" value="ECO:0007669"/>
    <property type="project" value="InterPro"/>
</dbReference>
<keyword evidence="2" id="KW-0813">Transport</keyword>
<dbReference type="Pfam" id="PF08352">
    <property type="entry name" value="oligo_HPY"/>
    <property type="match status" value="1"/>
</dbReference>
<evidence type="ECO:0000313" key="7">
    <source>
        <dbReference type="Proteomes" id="UP000255517"/>
    </source>
</evidence>
<keyword evidence="4 6" id="KW-0067">ATP-binding</keyword>
<dbReference type="Pfam" id="PF00005">
    <property type="entry name" value="ABC_tran"/>
    <property type="match status" value="1"/>
</dbReference>
<dbReference type="InterPro" id="IPR017871">
    <property type="entry name" value="ABC_transporter-like_CS"/>
</dbReference>
<feature type="domain" description="ABC transporter" evidence="5">
    <location>
        <begin position="7"/>
        <end position="259"/>
    </location>
</feature>
<dbReference type="CDD" id="cd03257">
    <property type="entry name" value="ABC_NikE_OppD_transporters"/>
    <property type="match status" value="1"/>
</dbReference>
<dbReference type="FunFam" id="3.40.50.300:FF:000016">
    <property type="entry name" value="Oligopeptide ABC transporter ATP-binding component"/>
    <property type="match status" value="1"/>
</dbReference>
<gene>
    <name evidence="6" type="primary">gsiA_4</name>
    <name evidence="6" type="ORF">NCTC13149_01507</name>
</gene>
<dbReference type="EMBL" id="UGSZ01000001">
    <property type="protein sequence ID" value="SUB57658.1"/>
    <property type="molecule type" value="Genomic_DNA"/>
</dbReference>
<dbReference type="InterPro" id="IPR050319">
    <property type="entry name" value="ABC_transp_ATP-bind"/>
</dbReference>
<dbReference type="PANTHER" id="PTHR43776:SF7">
    <property type="entry name" value="D,D-DIPEPTIDE TRANSPORT ATP-BINDING PROTEIN DDPF-RELATED"/>
    <property type="match status" value="1"/>
</dbReference>
<dbReference type="InterPro" id="IPR013563">
    <property type="entry name" value="Oligopep_ABC_C"/>
</dbReference>
<reference evidence="6 7" key="1">
    <citation type="submission" date="2018-06" db="EMBL/GenBank/DDBJ databases">
        <authorList>
            <consortium name="Pathogen Informatics"/>
            <person name="Doyle S."/>
        </authorList>
    </citation>
    <scope>NUCLEOTIDE SEQUENCE [LARGE SCALE GENOMIC DNA]</scope>
    <source>
        <strain evidence="6 7">NCTC13149</strain>
    </source>
</reference>
<organism evidence="6 7">
    <name type="scientific">Peptoniphilus lacrimalis</name>
    <dbReference type="NCBI Taxonomy" id="33031"/>
    <lineage>
        <taxon>Bacteria</taxon>
        <taxon>Bacillati</taxon>
        <taxon>Bacillota</taxon>
        <taxon>Tissierellia</taxon>
        <taxon>Tissierellales</taxon>
        <taxon>Peptoniphilaceae</taxon>
        <taxon>Peptoniphilus</taxon>
    </lineage>
</organism>
<dbReference type="InterPro" id="IPR027417">
    <property type="entry name" value="P-loop_NTPase"/>
</dbReference>
<evidence type="ECO:0000256" key="2">
    <source>
        <dbReference type="ARBA" id="ARBA00022448"/>
    </source>
</evidence>